<reference evidence="2 3" key="1">
    <citation type="submission" date="2018-02" db="EMBL/GenBank/DDBJ databases">
        <title>Draft genome of wild Prunus yedoensis var. nudiflora.</title>
        <authorList>
            <person name="Baek S."/>
            <person name="Kim J.-H."/>
            <person name="Choi K."/>
            <person name="Kim G.-B."/>
            <person name="Cho A."/>
            <person name="Jang H."/>
            <person name="Shin C.-H."/>
            <person name="Yu H.-J."/>
            <person name="Mun J.-H."/>
        </authorList>
    </citation>
    <scope>NUCLEOTIDE SEQUENCE [LARGE SCALE GENOMIC DNA]</scope>
    <source>
        <strain evidence="3">cv. Jeju island</strain>
        <tissue evidence="2">Leaf</tissue>
    </source>
</reference>
<feature type="compositionally biased region" description="Gly residues" evidence="1">
    <location>
        <begin position="1"/>
        <end position="11"/>
    </location>
</feature>
<feature type="compositionally biased region" description="Basic and acidic residues" evidence="1">
    <location>
        <begin position="43"/>
        <end position="61"/>
    </location>
</feature>
<feature type="region of interest" description="Disordered" evidence="1">
    <location>
        <begin position="1"/>
        <end position="74"/>
    </location>
</feature>
<name>A0A314YGF9_PRUYE</name>
<sequence length="74" mass="7478">MAKGPSGGSVGGSQSAQVRASPHMSVARSQATGATASPARGEGGGRRGERMSHYPKIWERGGRKKSQGGTLGRG</sequence>
<proteinExistence type="predicted"/>
<comment type="caution">
    <text evidence="2">The sequence shown here is derived from an EMBL/GenBank/DDBJ whole genome shotgun (WGS) entry which is preliminary data.</text>
</comment>
<dbReference type="EMBL" id="PJQY01001264">
    <property type="protein sequence ID" value="PQQ04129.1"/>
    <property type="molecule type" value="Genomic_DNA"/>
</dbReference>
<organism evidence="2 3">
    <name type="scientific">Prunus yedoensis var. nudiflora</name>
    <dbReference type="NCBI Taxonomy" id="2094558"/>
    <lineage>
        <taxon>Eukaryota</taxon>
        <taxon>Viridiplantae</taxon>
        <taxon>Streptophyta</taxon>
        <taxon>Embryophyta</taxon>
        <taxon>Tracheophyta</taxon>
        <taxon>Spermatophyta</taxon>
        <taxon>Magnoliopsida</taxon>
        <taxon>eudicotyledons</taxon>
        <taxon>Gunneridae</taxon>
        <taxon>Pentapetalae</taxon>
        <taxon>rosids</taxon>
        <taxon>fabids</taxon>
        <taxon>Rosales</taxon>
        <taxon>Rosaceae</taxon>
        <taxon>Amygdaloideae</taxon>
        <taxon>Amygdaleae</taxon>
        <taxon>Prunus</taxon>
    </lineage>
</organism>
<protein>
    <submittedName>
        <fullName evidence="2">Uncharacterized protein</fullName>
    </submittedName>
</protein>
<keyword evidence="3" id="KW-1185">Reference proteome</keyword>
<gene>
    <name evidence="2" type="ORF">Pyn_41191</name>
</gene>
<dbReference type="Proteomes" id="UP000250321">
    <property type="component" value="Unassembled WGS sequence"/>
</dbReference>
<evidence type="ECO:0000313" key="3">
    <source>
        <dbReference type="Proteomes" id="UP000250321"/>
    </source>
</evidence>
<accession>A0A314YGF9</accession>
<evidence type="ECO:0000256" key="1">
    <source>
        <dbReference type="SAM" id="MobiDB-lite"/>
    </source>
</evidence>
<evidence type="ECO:0000313" key="2">
    <source>
        <dbReference type="EMBL" id="PQQ04129.1"/>
    </source>
</evidence>
<dbReference type="AlphaFoldDB" id="A0A314YGF9"/>